<keyword evidence="2" id="KW-1015">Disulfide bond</keyword>
<dbReference type="OrthoDB" id="1278616at2"/>
<proteinExistence type="predicted"/>
<feature type="domain" description="Fibronectin type-III" evidence="3">
    <location>
        <begin position="719"/>
        <end position="808"/>
    </location>
</feature>
<dbReference type="SUPFAM" id="SSF49899">
    <property type="entry name" value="Concanavalin A-like lectins/glucanases"/>
    <property type="match status" value="2"/>
</dbReference>
<dbReference type="RefSeq" id="WP_128197337.1">
    <property type="nucleotide sequence ID" value="NZ_SACJ01000014.1"/>
</dbReference>
<dbReference type="Gene3D" id="2.60.120.200">
    <property type="match status" value="3"/>
</dbReference>
<dbReference type="SUPFAM" id="SSF49265">
    <property type="entry name" value="Fibronectin type III"/>
    <property type="match status" value="3"/>
</dbReference>
<accession>A0A3S2X8Z6</accession>
<dbReference type="GO" id="GO:0004553">
    <property type="term" value="F:hydrolase activity, hydrolyzing O-glycosyl compounds"/>
    <property type="evidence" value="ECO:0007669"/>
    <property type="project" value="UniProtKB-ARBA"/>
</dbReference>
<reference evidence="4 5" key="1">
    <citation type="submission" date="2019-01" db="EMBL/GenBank/DDBJ databases">
        <authorList>
            <person name="Chen W.-M."/>
        </authorList>
    </citation>
    <scope>NUCLEOTIDE SEQUENCE [LARGE SCALE GENOMIC DNA]</scope>
    <source>
        <strain evidence="4 5">BBQ-12</strain>
    </source>
</reference>
<dbReference type="Gene3D" id="2.60.40.1080">
    <property type="match status" value="4"/>
</dbReference>
<dbReference type="InterPro" id="IPR003961">
    <property type="entry name" value="FN3_dom"/>
</dbReference>
<dbReference type="Pfam" id="PF05345">
    <property type="entry name" value="He_PIG"/>
    <property type="match status" value="2"/>
</dbReference>
<dbReference type="InterPro" id="IPR008964">
    <property type="entry name" value="Invasin/intimin_cell_adhesion"/>
</dbReference>
<dbReference type="NCBIfam" id="TIGR02601">
    <property type="entry name" value="autotrns_rpt"/>
    <property type="match status" value="2"/>
</dbReference>
<dbReference type="GO" id="GO:0016020">
    <property type="term" value="C:membrane"/>
    <property type="evidence" value="ECO:0007669"/>
    <property type="project" value="InterPro"/>
</dbReference>
<dbReference type="PANTHER" id="PTHR42535">
    <property type="entry name" value="OOKINETE PROTEIN, PUTATIVE-RELATED"/>
    <property type="match status" value="1"/>
</dbReference>
<keyword evidence="5" id="KW-1185">Reference proteome</keyword>
<evidence type="ECO:0000313" key="4">
    <source>
        <dbReference type="EMBL" id="RVT71973.1"/>
    </source>
</evidence>
<dbReference type="InterPro" id="IPR036116">
    <property type="entry name" value="FN3_sf"/>
</dbReference>
<sequence>MKKTYSIFIFGTLLLILGFTQRILAQQTFVHPGIPFTLADLNQLKANITQEPWLSAYNAFKNDSHSKLSYTPGTPQATVSRAPNLNNEQWKSDMLAIHNLAFMWWFTGDTAYAQKATSILDGWAVTNTVWEGNESMLDIGDYAQYWATGAEILRYTYPGWTQANTDHVENYFSQVLFPTSWVPYPLRDQNKGALQLKIALGAAIFCNDVTKFNQAIEVYRMDAGGGMRNSLPNGEVGDTGRDDHWRVQAAALAWGAEVAYKQNVDMFAELDNRVLAIGELYHKYAFDGATMTYVPFGGYASYWTNWGIQPGARAGDMTNLIYSAYNVRKGIATPQTDRMRAALGGAGGDFLYLKSSDTSTAVSLSPVYYPADHVQPVSNLTNIDIGNTGLAGSASCSNGIWTLKGAGTSTSTAFSFNFKKVSGDTGLVVKVDNMSLTTGGSGVMLRESLAPGSAFWDIYLGANGGVGKHWQPKAPWWLKIERVGTRIFTYHSQDGINWTNLSCWYSATGFPTNLYAGFYTISNNTSAQNTATFSNVAYSQTAPTGSPEISSATTTTATLGASFSYSIIASASPSSYSASGLPAGLSINTSTGVISGTPTAIGQSVVTLGTTNASGTGTATLILNINNNTAPAAPSGVTAAVNNVTRISISWPAVTNASSYTVKRSLSSSGPFTAIQTGIIGTSFIDASPQPEVSNYYVVTALAGTLESGNSNVVSASVPPAVPSMPIVVNNSNSIGLSWNTASGAVTYKVKRGTVSGGPYTTLATVSTTSYTDTNVSSGSPYYYVVSSMGNTLESANSTEAFGVPGASTRTWNPTPVSTNLNLAANWLENALPVNPAILTLGATSDSIVVNDINGLVASRIQFASDANAYTISGNSLTLKNDLINNSSSSQTLTTPLILTDPLNINTATNNVVLNGGISGTGVVTKSGASNLYIIGNNNSYSGNTIIKSGILAAAGLGTGTPSTPTAGPLGIGKIILNGGSLQATAGGDLNLYNDIEVLLGNRSYMYEDVNSITLRGKLLGSGTVEHDGNDYAGLNLLGDNSEFTGTFISKLRSGKQRIRFGIPNSGSAKATWLLDANGIDCQGIGFASGTLNFGALNGRGYIRADGGGAPVISIGALNTYSSYGGTINGNGTNLTVEKVGTGTLEMWGNQAYSGTTTVKKGKLLINNNGTSGVFISPIIVEEGALGGFGLTQASATLGTGSGAGAILEPGFLTIGTLSVGALTLKADATYTPEINLGTAIGDQIKATSVTLTNSPLLTPISIAGTLPFGTYYTIINNTGTGAITGTFNGLPEWASITVGGYSFIITYVGGDGNDVVLMDARAIGQTYYKFNEASGTQATDTWGTNHATLQATATRDTGRGGSALKLDGTSTSYATLPTGIVSTLTDFTISTWVKMDVKSNWMRVFDFGTGTSKYMFLSIQAGGANVMRYAIKNGGSEQQLSFTYTLPLNTWTHFAITQSGNTCSMYINGALVATNTGVTIKPSTIGSTTLNYLGKSQFSDPLFKGSIDEFKIFNRALSASEIAASHLSQTITLAATAQKAMGDADFEPATVSSALPVTYSSSNESVASIVNGKVHILAAGTATITATQDGNEIYWQAPSQTQVLTIVKKDQTISFAAIGTKTIGDADFDPSATASSGLAVAYSSSDESVASIVNGKVHILAAGTATITASQAGDNVYAAAPSQTQVLTVVKQAQTISFAAIGTKTIGDADFNPSATASSGLAVIYTSSDESVASIVNGNIHILAAGTATITATQAGDNIYAAAPSQTQVLTVVKQSQTINFAAIETKLLGDADFDPLATASSGLTVNYTSSNGSVASIVNGKIHILGTGTATITASQAGNNTYAAAPSQTQVLAVVITNNTAPTAVMGTPFTYTITNNSSLNNLTATGLPAGLSLNTSTGVISGIPTEYGTFSVALTSSNGSISGSQNITVTVYTIVNNLIVASGDAKNIIEWDAIQNFSYNIKRSTTSGGTYTSIGTTSGTTFTDTNVSNGSTYYYVISVNNSLGENPNSAEVTATPNTGQITYLKFDEASGTRAIDSWGASHATLQATATRDAGLSGTALKLDGTSTSYATLPTGIVSTLNDFTISTWVRMDVKANWMRVFDFGTGTSKYMFLTIQAGTANIMRYAIKNGGSEQQVSFTYTLPLNTWTHFAITQSGNTCTLYINGTAVASNTGVTIKPSTIGSTNLNYLGKSQFNDNMFKGSIDKFKIYSRALSATEIVAEQNQLTQKKDNNTIKDDLSTNNDVIIKNTVIYPNPVVNNRFSIATNTELIGKEVQVKLVDFAGRTVYLKSIKNNTGTIDVVLNQPLVNGIYILILNNQYSAKVFIK</sequence>
<evidence type="ECO:0000259" key="3">
    <source>
        <dbReference type="PROSITE" id="PS50853"/>
    </source>
</evidence>
<dbReference type="GO" id="GO:0005975">
    <property type="term" value="P:carbohydrate metabolic process"/>
    <property type="evidence" value="ECO:0007669"/>
    <property type="project" value="UniProtKB-ARBA"/>
</dbReference>
<dbReference type="CDD" id="cd00063">
    <property type="entry name" value="FN3"/>
    <property type="match status" value="1"/>
</dbReference>
<evidence type="ECO:0000256" key="2">
    <source>
        <dbReference type="ARBA" id="ARBA00023157"/>
    </source>
</evidence>
<dbReference type="PROSITE" id="PS50853">
    <property type="entry name" value="FN3"/>
    <property type="match status" value="1"/>
</dbReference>
<dbReference type="Proteomes" id="UP000285211">
    <property type="component" value="Unassembled WGS sequence"/>
</dbReference>
<protein>
    <recommendedName>
        <fullName evidence="3">Fibronectin type-III domain-containing protein</fullName>
    </recommendedName>
</protein>
<evidence type="ECO:0000313" key="5">
    <source>
        <dbReference type="Proteomes" id="UP000285211"/>
    </source>
</evidence>
<keyword evidence="1" id="KW-0732">Signal</keyword>
<dbReference type="InterPro" id="IPR013783">
    <property type="entry name" value="Ig-like_fold"/>
</dbReference>
<dbReference type="EMBL" id="SACJ01000014">
    <property type="protein sequence ID" value="RVT71973.1"/>
    <property type="molecule type" value="Genomic_DNA"/>
</dbReference>
<dbReference type="SUPFAM" id="SSF49373">
    <property type="entry name" value="Invasin/intimin cell-adhesion fragments"/>
    <property type="match status" value="4"/>
</dbReference>
<dbReference type="PANTHER" id="PTHR42535:SF2">
    <property type="entry name" value="CHROMOSOME UNDETERMINED SCAFFOLD_146, WHOLE GENOME SHOTGUN SEQUENCE"/>
    <property type="match status" value="1"/>
</dbReference>
<dbReference type="InterPro" id="IPR006558">
    <property type="entry name" value="LamG-like"/>
</dbReference>
<dbReference type="InterPro" id="IPR013425">
    <property type="entry name" value="Autotrns_rpt"/>
</dbReference>
<dbReference type="SMART" id="SM00560">
    <property type="entry name" value="LamGL"/>
    <property type="match status" value="2"/>
</dbReference>
<dbReference type="GO" id="GO:0005509">
    <property type="term" value="F:calcium ion binding"/>
    <property type="evidence" value="ECO:0007669"/>
    <property type="project" value="InterPro"/>
</dbReference>
<dbReference type="Pfam" id="PF12951">
    <property type="entry name" value="PATR"/>
    <property type="match status" value="2"/>
</dbReference>
<name>A0A3S2X8Z6_9FLAO</name>
<comment type="caution">
    <text evidence="4">The sequence shown here is derived from an EMBL/GenBank/DDBJ whole genome shotgun (WGS) entry which is preliminary data.</text>
</comment>
<dbReference type="SUPFAM" id="SSF48230">
    <property type="entry name" value="Chondroitin AC/alginate lyase"/>
    <property type="match status" value="1"/>
</dbReference>
<dbReference type="Pfam" id="PF13385">
    <property type="entry name" value="Laminin_G_3"/>
    <property type="match status" value="2"/>
</dbReference>
<evidence type="ECO:0000256" key="1">
    <source>
        <dbReference type="ARBA" id="ARBA00022729"/>
    </source>
</evidence>
<dbReference type="Gene3D" id="1.50.10.100">
    <property type="entry name" value="Chondroitin AC/alginate lyase"/>
    <property type="match status" value="1"/>
</dbReference>
<gene>
    <name evidence="4" type="ORF">EOD40_16260</name>
</gene>
<dbReference type="Gene3D" id="2.60.40.10">
    <property type="entry name" value="Immunoglobulins"/>
    <property type="match status" value="5"/>
</dbReference>
<organism evidence="4 5">
    <name type="scientific">Flavobacterium sufflavum</name>
    <dbReference type="NCBI Taxonomy" id="1921138"/>
    <lineage>
        <taxon>Bacteria</taxon>
        <taxon>Pseudomonadati</taxon>
        <taxon>Bacteroidota</taxon>
        <taxon>Flavobacteriia</taxon>
        <taxon>Flavobacteriales</taxon>
        <taxon>Flavobacteriaceae</taxon>
        <taxon>Flavobacterium</taxon>
    </lineage>
</organism>
<dbReference type="InterPro" id="IPR008929">
    <property type="entry name" value="Chondroitin_lyas"/>
</dbReference>
<dbReference type="SUPFAM" id="SSF49313">
    <property type="entry name" value="Cadherin-like"/>
    <property type="match status" value="2"/>
</dbReference>
<dbReference type="InterPro" id="IPR015919">
    <property type="entry name" value="Cadherin-like_sf"/>
</dbReference>
<dbReference type="InterPro" id="IPR013320">
    <property type="entry name" value="ConA-like_dom_sf"/>
</dbReference>